<feature type="non-terminal residue" evidence="1">
    <location>
        <position position="1"/>
    </location>
</feature>
<accession>A0A564Z079</accession>
<organism evidence="1 2">
    <name type="scientific">Hymenolepis diminuta</name>
    <name type="common">Rat tapeworm</name>
    <dbReference type="NCBI Taxonomy" id="6216"/>
    <lineage>
        <taxon>Eukaryota</taxon>
        <taxon>Metazoa</taxon>
        <taxon>Spiralia</taxon>
        <taxon>Lophotrochozoa</taxon>
        <taxon>Platyhelminthes</taxon>
        <taxon>Cestoda</taxon>
        <taxon>Eucestoda</taxon>
        <taxon>Cyclophyllidea</taxon>
        <taxon>Hymenolepididae</taxon>
        <taxon>Hymenolepis</taxon>
    </lineage>
</organism>
<gene>
    <name evidence="1" type="ORF">WMSIL1_LOCUS11385</name>
</gene>
<evidence type="ECO:0000313" key="2">
    <source>
        <dbReference type="Proteomes" id="UP000321570"/>
    </source>
</evidence>
<sequence length="61" mass="6906">SSLRTIFNLVLLKKTNSGTSFSFLVSDLFATLRFDSDFCPSWIRNPMSRSFVADSIPLSDR</sequence>
<evidence type="ECO:0000313" key="1">
    <source>
        <dbReference type="EMBL" id="VUZ52882.1"/>
    </source>
</evidence>
<keyword evidence="2" id="KW-1185">Reference proteome</keyword>
<reference evidence="1 2" key="1">
    <citation type="submission" date="2019-07" db="EMBL/GenBank/DDBJ databases">
        <authorList>
            <person name="Jastrzebski P J."/>
            <person name="Paukszto L."/>
            <person name="Jastrzebski P J."/>
        </authorList>
    </citation>
    <scope>NUCLEOTIDE SEQUENCE [LARGE SCALE GENOMIC DNA]</scope>
    <source>
        <strain evidence="1 2">WMS-il1</strain>
    </source>
</reference>
<protein>
    <submittedName>
        <fullName evidence="1">Uncharacterized protein</fullName>
    </submittedName>
</protein>
<proteinExistence type="predicted"/>
<dbReference type="AlphaFoldDB" id="A0A564Z079"/>
<name>A0A564Z079_HYMDI</name>
<dbReference type="EMBL" id="CABIJS010000543">
    <property type="protein sequence ID" value="VUZ52882.1"/>
    <property type="molecule type" value="Genomic_DNA"/>
</dbReference>
<dbReference type="Proteomes" id="UP000321570">
    <property type="component" value="Unassembled WGS sequence"/>
</dbReference>